<reference evidence="3" key="2">
    <citation type="journal article" date="2017" name="Nat. Plants">
        <title>The Aegilops tauschii genome reveals multiple impacts of transposons.</title>
        <authorList>
            <person name="Zhao G."/>
            <person name="Zou C."/>
            <person name="Li K."/>
            <person name="Wang K."/>
            <person name="Li T."/>
            <person name="Gao L."/>
            <person name="Zhang X."/>
            <person name="Wang H."/>
            <person name="Yang Z."/>
            <person name="Liu X."/>
            <person name="Jiang W."/>
            <person name="Mao L."/>
            <person name="Kong X."/>
            <person name="Jiao Y."/>
            <person name="Jia J."/>
        </authorList>
    </citation>
    <scope>NUCLEOTIDE SEQUENCE [LARGE SCALE GENOMIC DNA]</scope>
    <source>
        <strain evidence="3">cv. AL8/78</strain>
    </source>
</reference>
<dbReference type="EnsemblPlants" id="AET6Gv20590700.2">
    <property type="protein sequence ID" value="AET6Gv20590700.2"/>
    <property type="gene ID" value="AET6Gv20590700"/>
</dbReference>
<evidence type="ECO:0000313" key="2">
    <source>
        <dbReference type="EnsemblPlants" id="AET6Gv20590700.2"/>
    </source>
</evidence>
<dbReference type="Pfam" id="PF00078">
    <property type="entry name" value="RVT_1"/>
    <property type="match status" value="1"/>
</dbReference>
<evidence type="ECO:0000259" key="1">
    <source>
        <dbReference type="PROSITE" id="PS50878"/>
    </source>
</evidence>
<dbReference type="SUPFAM" id="SSF56672">
    <property type="entry name" value="DNA/RNA polymerases"/>
    <property type="match status" value="1"/>
</dbReference>
<protein>
    <recommendedName>
        <fullName evidence="1">Reverse transcriptase domain-containing protein</fullName>
    </recommendedName>
</protein>
<feature type="domain" description="Reverse transcriptase" evidence="1">
    <location>
        <begin position="110"/>
        <end position="329"/>
    </location>
</feature>
<evidence type="ECO:0000313" key="3">
    <source>
        <dbReference type="Proteomes" id="UP000015105"/>
    </source>
</evidence>
<dbReference type="PANTHER" id="PTHR19446">
    <property type="entry name" value="REVERSE TRANSCRIPTASES"/>
    <property type="match status" value="1"/>
</dbReference>
<dbReference type="InterPro" id="IPR043502">
    <property type="entry name" value="DNA/RNA_pol_sf"/>
</dbReference>
<dbReference type="PROSITE" id="PS50878">
    <property type="entry name" value="RT_POL"/>
    <property type="match status" value="1"/>
</dbReference>
<reference evidence="2" key="5">
    <citation type="journal article" date="2021" name="G3 (Bethesda)">
        <title>Aegilops tauschii genome assembly Aet v5.0 features greater sequence contiguity and improved annotation.</title>
        <authorList>
            <person name="Wang L."/>
            <person name="Zhu T."/>
            <person name="Rodriguez J.C."/>
            <person name="Deal K.R."/>
            <person name="Dubcovsky J."/>
            <person name="McGuire P.E."/>
            <person name="Lux T."/>
            <person name="Spannagl M."/>
            <person name="Mayer K.F.X."/>
            <person name="Baldrich P."/>
            <person name="Meyers B.C."/>
            <person name="Huo N."/>
            <person name="Gu Y.Q."/>
            <person name="Zhou H."/>
            <person name="Devos K.M."/>
            <person name="Bennetzen J.L."/>
            <person name="Unver T."/>
            <person name="Budak H."/>
            <person name="Gulick P.J."/>
            <person name="Galiba G."/>
            <person name="Kalapos B."/>
            <person name="Nelson D.R."/>
            <person name="Li P."/>
            <person name="You F.M."/>
            <person name="Luo M.C."/>
            <person name="Dvorak J."/>
        </authorList>
    </citation>
    <scope>NUCLEOTIDE SEQUENCE [LARGE SCALE GENOMIC DNA]</scope>
    <source>
        <strain evidence="2">cv. AL8/78</strain>
    </source>
</reference>
<proteinExistence type="predicted"/>
<dbReference type="CDD" id="cd01650">
    <property type="entry name" value="RT_nLTR_like"/>
    <property type="match status" value="1"/>
</dbReference>
<reference evidence="2" key="4">
    <citation type="submission" date="2019-03" db="UniProtKB">
        <authorList>
            <consortium name="EnsemblPlants"/>
        </authorList>
    </citation>
    <scope>IDENTIFICATION</scope>
</reference>
<dbReference type="Proteomes" id="UP000015105">
    <property type="component" value="Chromosome 6D"/>
</dbReference>
<organism evidence="2 3">
    <name type="scientific">Aegilops tauschii subsp. strangulata</name>
    <name type="common">Goatgrass</name>
    <dbReference type="NCBI Taxonomy" id="200361"/>
    <lineage>
        <taxon>Eukaryota</taxon>
        <taxon>Viridiplantae</taxon>
        <taxon>Streptophyta</taxon>
        <taxon>Embryophyta</taxon>
        <taxon>Tracheophyta</taxon>
        <taxon>Spermatophyta</taxon>
        <taxon>Magnoliopsida</taxon>
        <taxon>Liliopsida</taxon>
        <taxon>Poales</taxon>
        <taxon>Poaceae</taxon>
        <taxon>BOP clade</taxon>
        <taxon>Pooideae</taxon>
        <taxon>Triticodae</taxon>
        <taxon>Triticeae</taxon>
        <taxon>Triticinae</taxon>
        <taxon>Aegilops</taxon>
    </lineage>
</organism>
<sequence>KKRIFQLEQDEGTIVGQDNLKTYITEYYRQLFGPPEDNCVSLDESRTEDVPQLSAAENDILVAPFSEKEVFDAIAQLKNNKAPGPDGFPVEFYKKCWHIIKGDLLPMFHDLFSGQLQLFHLNFGTITLLPKKTDAVRIEQFRPICLLNVSFKIFTKVGTNRLTQIAHSVVQHSQTAFMPDRNILEGVVVLHEMLHEIHSKKLDGVIFKVDFEKAYDKVKWPFLQQALRMKGFDEAWRRQVESFTQKGSVGIKVNDDIGHYFQTHKGLRQGDPMSPILFNIVVDMLAILIGKAKENGQVGSLVPHLVDGGVSILQYADDTIIFMEHDLAK</sequence>
<dbReference type="AlphaFoldDB" id="A0A453P395"/>
<accession>A0A453P395</accession>
<keyword evidence="3" id="KW-1185">Reference proteome</keyword>
<reference evidence="2" key="3">
    <citation type="journal article" date="2017" name="Nature">
        <title>Genome sequence of the progenitor of the wheat D genome Aegilops tauschii.</title>
        <authorList>
            <person name="Luo M.C."/>
            <person name="Gu Y.Q."/>
            <person name="Puiu D."/>
            <person name="Wang H."/>
            <person name="Twardziok S.O."/>
            <person name="Deal K.R."/>
            <person name="Huo N."/>
            <person name="Zhu T."/>
            <person name="Wang L."/>
            <person name="Wang Y."/>
            <person name="McGuire P.E."/>
            <person name="Liu S."/>
            <person name="Long H."/>
            <person name="Ramasamy R.K."/>
            <person name="Rodriguez J.C."/>
            <person name="Van S.L."/>
            <person name="Yuan L."/>
            <person name="Wang Z."/>
            <person name="Xia Z."/>
            <person name="Xiao L."/>
            <person name="Anderson O.D."/>
            <person name="Ouyang S."/>
            <person name="Liang Y."/>
            <person name="Zimin A.V."/>
            <person name="Pertea G."/>
            <person name="Qi P."/>
            <person name="Bennetzen J.L."/>
            <person name="Dai X."/>
            <person name="Dawson M.W."/>
            <person name="Muller H.G."/>
            <person name="Kugler K."/>
            <person name="Rivarola-Duarte L."/>
            <person name="Spannagl M."/>
            <person name="Mayer K.F.X."/>
            <person name="Lu F.H."/>
            <person name="Bevan M.W."/>
            <person name="Leroy P."/>
            <person name="Li P."/>
            <person name="You F.M."/>
            <person name="Sun Q."/>
            <person name="Liu Z."/>
            <person name="Lyons E."/>
            <person name="Wicker T."/>
            <person name="Salzberg S.L."/>
            <person name="Devos K.M."/>
            <person name="Dvorak J."/>
        </authorList>
    </citation>
    <scope>NUCLEOTIDE SEQUENCE [LARGE SCALE GENOMIC DNA]</scope>
    <source>
        <strain evidence="2">cv. AL8/78</strain>
    </source>
</reference>
<reference evidence="3" key="1">
    <citation type="journal article" date="2014" name="Science">
        <title>Ancient hybridizations among the ancestral genomes of bread wheat.</title>
        <authorList>
            <consortium name="International Wheat Genome Sequencing Consortium,"/>
            <person name="Marcussen T."/>
            <person name="Sandve S.R."/>
            <person name="Heier L."/>
            <person name="Spannagl M."/>
            <person name="Pfeifer M."/>
            <person name="Jakobsen K.S."/>
            <person name="Wulff B.B."/>
            <person name="Steuernagel B."/>
            <person name="Mayer K.F."/>
            <person name="Olsen O.A."/>
        </authorList>
    </citation>
    <scope>NUCLEOTIDE SEQUENCE [LARGE SCALE GENOMIC DNA]</scope>
    <source>
        <strain evidence="3">cv. AL8/78</strain>
    </source>
</reference>
<dbReference type="InterPro" id="IPR000477">
    <property type="entry name" value="RT_dom"/>
</dbReference>
<dbReference type="Gramene" id="AET6Gv20590700.2">
    <property type="protein sequence ID" value="AET6Gv20590700.2"/>
    <property type="gene ID" value="AET6Gv20590700"/>
</dbReference>
<name>A0A453P395_AEGTS</name>